<keyword evidence="6" id="KW-0999">Mitochondrion inner membrane</keyword>
<sequence length="234" mass="25356">MTTPAEVLKQNAQVVDNASGKTPSGTGNQSEKREDQRHASMKVFSRFKGQPWKLWSGYSALVARNLPSTGLQFPIYEFVRGHVGEWRRQMKGASGGVHGWSAVVERAGVTGFSAAVSGAISAIVTTPIDVVKTRMMLSAGDGKVTAQGGSGESSDGAGDGEKKKKKNPSTLAVGRQIFREEGIKGLFRGGLIRVGWTALSLSMYLTIYEGSRFYLENRRKKKEKTNGDGIYNYT</sequence>
<keyword evidence="7" id="KW-1133">Transmembrane helix</keyword>
<evidence type="ECO:0000256" key="7">
    <source>
        <dbReference type="ARBA" id="ARBA00022989"/>
    </source>
</evidence>
<dbReference type="Proteomes" id="UP000266188">
    <property type="component" value="Unassembled WGS sequence"/>
</dbReference>
<feature type="region of interest" description="Disordered" evidence="11">
    <location>
        <begin position="142"/>
        <end position="170"/>
    </location>
</feature>
<dbReference type="AlphaFoldDB" id="A0A3A2ZJM2"/>
<keyword evidence="6" id="KW-0496">Mitochondrion</keyword>
<feature type="compositionally biased region" description="Polar residues" evidence="11">
    <location>
        <begin position="10"/>
        <end position="29"/>
    </location>
</feature>
<evidence type="ECO:0000256" key="5">
    <source>
        <dbReference type="ARBA" id="ARBA00022737"/>
    </source>
</evidence>
<dbReference type="OrthoDB" id="250329at2759"/>
<organism evidence="12 13">
    <name type="scientific">Aspergillus sclerotialis</name>
    <dbReference type="NCBI Taxonomy" id="2070753"/>
    <lineage>
        <taxon>Eukaryota</taxon>
        <taxon>Fungi</taxon>
        <taxon>Dikarya</taxon>
        <taxon>Ascomycota</taxon>
        <taxon>Pezizomycotina</taxon>
        <taxon>Eurotiomycetes</taxon>
        <taxon>Eurotiomycetidae</taxon>
        <taxon>Eurotiales</taxon>
        <taxon>Aspergillaceae</taxon>
        <taxon>Aspergillus</taxon>
        <taxon>Aspergillus subgen. Polypaecilum</taxon>
    </lineage>
</organism>
<keyword evidence="5" id="KW-0677">Repeat</keyword>
<reference evidence="13" key="1">
    <citation type="submission" date="2017-02" db="EMBL/GenBank/DDBJ databases">
        <authorList>
            <person name="Tafer H."/>
            <person name="Lopandic K."/>
        </authorList>
    </citation>
    <scope>NUCLEOTIDE SEQUENCE [LARGE SCALE GENOMIC DNA]</scope>
    <source>
        <strain evidence="13">CBS 366.77</strain>
    </source>
</reference>
<dbReference type="Pfam" id="PF00153">
    <property type="entry name" value="Mito_carr"/>
    <property type="match status" value="1"/>
</dbReference>
<evidence type="ECO:0000256" key="2">
    <source>
        <dbReference type="ARBA" id="ARBA00006375"/>
    </source>
</evidence>
<evidence type="ECO:0000313" key="13">
    <source>
        <dbReference type="Proteomes" id="UP000266188"/>
    </source>
</evidence>
<keyword evidence="3 10" id="KW-0813">Transport</keyword>
<feature type="region of interest" description="Disordered" evidence="11">
    <location>
        <begin position="1"/>
        <end position="38"/>
    </location>
</feature>
<keyword evidence="4 9" id="KW-0812">Transmembrane</keyword>
<evidence type="ECO:0000256" key="10">
    <source>
        <dbReference type="RuleBase" id="RU000488"/>
    </source>
</evidence>
<proteinExistence type="inferred from homology"/>
<dbReference type="SUPFAM" id="SSF103506">
    <property type="entry name" value="Mitochondrial carrier"/>
    <property type="match status" value="1"/>
</dbReference>
<accession>A0A3A2ZJM2</accession>
<keyword evidence="8 9" id="KW-0472">Membrane</keyword>
<comment type="similarity">
    <text evidence="2 10">Belongs to the mitochondrial carrier (TC 2.A.29) family.</text>
</comment>
<name>A0A3A2ZJM2_9EURO</name>
<evidence type="ECO:0000256" key="3">
    <source>
        <dbReference type="ARBA" id="ARBA00022448"/>
    </source>
</evidence>
<comment type="subcellular location">
    <subcellularLocation>
        <location evidence="1">Membrane</location>
        <topology evidence="1">Multi-pass membrane protein</topology>
    </subcellularLocation>
</comment>
<keyword evidence="13" id="KW-1185">Reference proteome</keyword>
<evidence type="ECO:0000256" key="1">
    <source>
        <dbReference type="ARBA" id="ARBA00004141"/>
    </source>
</evidence>
<evidence type="ECO:0000256" key="6">
    <source>
        <dbReference type="ARBA" id="ARBA00022792"/>
    </source>
</evidence>
<gene>
    <name evidence="12" type="ORF">PHISCL_04873</name>
</gene>
<evidence type="ECO:0000256" key="11">
    <source>
        <dbReference type="SAM" id="MobiDB-lite"/>
    </source>
</evidence>
<comment type="caution">
    <text evidence="12">The sequence shown here is derived from an EMBL/GenBank/DDBJ whole genome shotgun (WGS) entry which is preliminary data.</text>
</comment>
<protein>
    <submittedName>
        <fullName evidence="12">Mitochondrial carrier protein</fullName>
    </submittedName>
</protein>
<dbReference type="PANTHER" id="PTHR45667">
    <property type="entry name" value="S-ADENOSYLMETHIONINE MITOCHONDRIAL CARRIER PROTEIN"/>
    <property type="match status" value="1"/>
</dbReference>
<feature type="repeat" description="Solcar" evidence="9">
    <location>
        <begin position="105"/>
        <end position="214"/>
    </location>
</feature>
<evidence type="ECO:0000313" key="12">
    <source>
        <dbReference type="EMBL" id="RJE22770.1"/>
    </source>
</evidence>
<dbReference type="InterPro" id="IPR018108">
    <property type="entry name" value="MCP_transmembrane"/>
</dbReference>
<dbReference type="InterPro" id="IPR023395">
    <property type="entry name" value="MCP_dom_sf"/>
</dbReference>
<dbReference type="PROSITE" id="PS50920">
    <property type="entry name" value="SOLCAR"/>
    <property type="match status" value="1"/>
</dbReference>
<dbReference type="GO" id="GO:0016020">
    <property type="term" value="C:membrane"/>
    <property type="evidence" value="ECO:0007669"/>
    <property type="project" value="UniProtKB-SubCell"/>
</dbReference>
<dbReference type="Gene3D" id="1.50.40.10">
    <property type="entry name" value="Mitochondrial carrier domain"/>
    <property type="match status" value="1"/>
</dbReference>
<evidence type="ECO:0000256" key="9">
    <source>
        <dbReference type="PROSITE-ProRule" id="PRU00282"/>
    </source>
</evidence>
<evidence type="ECO:0000256" key="4">
    <source>
        <dbReference type="ARBA" id="ARBA00022692"/>
    </source>
</evidence>
<evidence type="ECO:0000256" key="8">
    <source>
        <dbReference type="ARBA" id="ARBA00023136"/>
    </source>
</evidence>
<dbReference type="EMBL" id="MVGC01000151">
    <property type="protein sequence ID" value="RJE22770.1"/>
    <property type="molecule type" value="Genomic_DNA"/>
</dbReference>